<comment type="subunit">
    <text evidence="5">Homopentamer. Interacts with the portal protein. Interacts with the major capsid protein that forms hexamers.</text>
</comment>
<reference evidence="6 7" key="1">
    <citation type="submission" date="2014-10" db="EMBL/GenBank/DDBJ databases">
        <title>VR bacteriophages - a small but diverse group of low-temperature viruses.</title>
        <authorList>
            <person name="Kaliniene L."/>
            <person name="Meskys R."/>
            <person name="Simoliunas E."/>
            <person name="Zajanckauskaite A."/>
            <person name="Truncaite L."/>
        </authorList>
    </citation>
    <scope>NUCLEOTIDE SEQUENCE [LARGE SCALE GENOMIC DNA]</scope>
</reference>
<dbReference type="InterPro" id="IPR010762">
    <property type="entry name" value="Gp23/Gp24_T4-like"/>
</dbReference>
<keyword evidence="2 5" id="KW-0167">Capsid protein</keyword>
<keyword evidence="3 5" id="KW-0946">Virion</keyword>
<evidence type="ECO:0000256" key="5">
    <source>
        <dbReference type="HAMAP-Rule" id="MF_04113"/>
    </source>
</evidence>
<dbReference type="EMBL" id="KP007360">
    <property type="protein sequence ID" value="AIZ02247.1"/>
    <property type="molecule type" value="Genomic_DNA"/>
</dbReference>
<dbReference type="Pfam" id="PF07068">
    <property type="entry name" value="Gp23"/>
    <property type="match status" value="1"/>
</dbReference>
<evidence type="ECO:0000313" key="6">
    <source>
        <dbReference type="EMBL" id="AIZ02247.1"/>
    </source>
</evidence>
<feature type="chain" id="PRO_5023486876" description="Capsid vertex protein" evidence="5">
    <location>
        <begin position="1"/>
        <end position="427"/>
    </location>
</feature>
<keyword evidence="4 5" id="KW-0426">Late protein</keyword>
<evidence type="ECO:0000256" key="1">
    <source>
        <dbReference type="ARBA" id="ARBA00004328"/>
    </source>
</evidence>
<comment type="function">
    <text evidence="5">Capsid protein that self-associates to form pentons, building the capsid in association with hexamers of the major capsid protein and one dodecamer of the portal protein.</text>
</comment>
<comment type="similarity">
    <text evidence="5">Belongs to the Tevenvirinae capsid vertex protein family.</text>
</comment>
<dbReference type="Proteomes" id="UP000030716">
    <property type="component" value="Segment"/>
</dbReference>
<protein>
    <recommendedName>
        <fullName evidence="5">Capsid vertex protein</fullName>
    </recommendedName>
    <alternativeName>
        <fullName evidence="5">gp24</fullName>
    </alternativeName>
    <component>
        <recommendedName>
            <fullName evidence="5">Mature capsid vertex protein</fullName>
        </recommendedName>
        <alternativeName>
            <fullName evidence="5">gp24*</fullName>
        </alternativeName>
    </component>
</protein>
<comment type="subcellular location">
    <subcellularLocation>
        <location evidence="1">Virion</location>
    </subcellularLocation>
</comment>
<accession>A0A0A7HC07</accession>
<name>A0A0A7HC07_9CAUD</name>
<dbReference type="InterPro" id="IPR038999">
    <property type="entry name" value="CAPSP"/>
</dbReference>
<gene>
    <name evidence="6" type="ORF">VR20_189</name>
</gene>
<keyword evidence="7" id="KW-1185">Reference proteome</keyword>
<dbReference type="OrthoDB" id="2627at10239"/>
<dbReference type="Gene3D" id="3.30.2320.40">
    <property type="match status" value="1"/>
</dbReference>
<comment type="PTM">
    <text evidence="5">Proteolytic cleavage at the N-terminus by the prohead core protein protease gives rise to the mature capsid vertex protein.</text>
</comment>
<feature type="site" description="Cleavage" evidence="5">
    <location>
        <begin position="10"/>
        <end position="11"/>
    </location>
</feature>
<proteinExistence type="inferred from homology"/>
<dbReference type="HAMAP" id="MF_04113">
    <property type="entry name" value="CAPSID_P_T4"/>
    <property type="match status" value="1"/>
</dbReference>
<organism evidence="6 7">
    <name type="scientific">Escherichia phage vB_EcoM_VR20</name>
    <dbReference type="NCBI Taxonomy" id="1567027"/>
    <lineage>
        <taxon>Viruses</taxon>
        <taxon>Duplodnaviria</taxon>
        <taxon>Heunggongvirae</taxon>
        <taxon>Uroviricota</taxon>
        <taxon>Caudoviricetes</taxon>
        <taxon>Pantevenvirales</taxon>
        <taxon>Straboviridae</taxon>
        <taxon>Tevenvirinae</taxon>
        <taxon>Gaprivervirus</taxon>
        <taxon>Gaprivervirus vr20</taxon>
    </lineage>
</organism>
<comment type="subcellular location">
    <molecule>Capsid vertex protein</molecule>
    <subcellularLocation>
        <location evidence="5">Virion</location>
    </subcellularLocation>
    <text evidence="5">Part of the icosahedric capsid shell of the immature virion.</text>
</comment>
<evidence type="ECO:0000313" key="7">
    <source>
        <dbReference type="Proteomes" id="UP000030716"/>
    </source>
</evidence>
<evidence type="ECO:0000256" key="2">
    <source>
        <dbReference type="ARBA" id="ARBA00022561"/>
    </source>
</evidence>
<dbReference type="Gene3D" id="2.10.10.40">
    <property type="match status" value="1"/>
</dbReference>
<feature type="chain" id="PRO_5023486877" description="Mature capsid vertex protein" evidence="5">
    <location>
        <begin position="11"/>
        <end position="427"/>
    </location>
</feature>
<dbReference type="RefSeq" id="YP_009207368.1">
    <property type="nucleotide sequence ID" value="NC_028894.1"/>
</dbReference>
<dbReference type="GO" id="GO:0019028">
    <property type="term" value="C:viral capsid"/>
    <property type="evidence" value="ECO:0007669"/>
    <property type="project" value="UniProtKB-UniRule"/>
</dbReference>
<evidence type="ECO:0000256" key="4">
    <source>
        <dbReference type="ARBA" id="ARBA00022921"/>
    </source>
</evidence>
<comment type="subcellular location">
    <molecule>Mature capsid vertex protein</molecule>
    <subcellularLocation>
        <location evidence="5">Virion</location>
    </subcellularLocation>
    <text evidence="5">Part of the icosahedric capsid shell of the mature virion.</text>
</comment>
<dbReference type="GeneID" id="26633867"/>
<evidence type="ECO:0000256" key="3">
    <source>
        <dbReference type="ARBA" id="ARBA00022844"/>
    </source>
</evidence>
<dbReference type="KEGG" id="vg:26633867"/>
<sequence>MQKINALIHESTLTAANQVARPNLLSYTQATNKRIFKALVAEQKTTQPVAALYGVRVLNPDDKMTYLGGATFAGQIGMFERKNIPEFTNKDEAYAVGDMFQFESVVFKVLEASPFAGTLETDLGEVISEAIAAGHIRMMSDAAFTDKFEQGHPEIAEAGFRIDKWQTEVKSRKLKTSLTVELAQDLEANGFDATDFIDNILGIQMAEEINKDVLQSLITVSSRFKVQGVSEKGVLNLTDPKYDNAQDRARTLYYYMCEMNSAVQRQTSFAGTYAVASSRCAAILAASGWVEKKEDQDELAYGVLKNGLPLYADMNSPCDYVIVGVNADMGEGQTVASLYYAPYTEGLSEVDDEGDTSVGEFKVIVDPESLQPTVALLARYALTANPYTVAKDDKEARIIDGADMDKMANQSQLSSYLGVKLPPLEKE</sequence>